<dbReference type="AlphaFoldDB" id="A0A0C2DVQ7"/>
<dbReference type="EMBL" id="JWJD01000001">
    <property type="protein sequence ID" value="KIH77534.1"/>
    <property type="molecule type" value="Genomic_DNA"/>
</dbReference>
<name>A0A0C2DVQ7_9BACT</name>
<keyword evidence="2" id="KW-1185">Reference proteome</keyword>
<protein>
    <submittedName>
        <fullName evidence="1">Uncharacterized protein</fullName>
    </submittedName>
</protein>
<accession>A0A0C2DVQ7</accession>
<dbReference type="RefSeq" id="WP_040095645.1">
    <property type="nucleotide sequence ID" value="NZ_JWJD01000001.1"/>
</dbReference>
<evidence type="ECO:0000313" key="2">
    <source>
        <dbReference type="Proteomes" id="UP000035068"/>
    </source>
</evidence>
<gene>
    <name evidence="1" type="ORF">GFER_02220</name>
</gene>
<organism evidence="1 2">
    <name type="scientific">Geoalkalibacter ferrihydriticus DSM 17813</name>
    <dbReference type="NCBI Taxonomy" id="1121915"/>
    <lineage>
        <taxon>Bacteria</taxon>
        <taxon>Pseudomonadati</taxon>
        <taxon>Thermodesulfobacteriota</taxon>
        <taxon>Desulfuromonadia</taxon>
        <taxon>Desulfuromonadales</taxon>
        <taxon>Geoalkalibacteraceae</taxon>
        <taxon>Geoalkalibacter</taxon>
    </lineage>
</organism>
<sequence>MSDGPFKNLRLTKRWRKFTEAAYNDAFDQIEYCAMASDAVVQDALTDSVRALVSALNSYVTQNQMDIDPLSSLERIFNEHSKDQFADTLQREMRFHLSEKCLPGEALEQALAASVDDQINIARNRIQEECIHSSEIGQMRQDQLDRTIERANSAFESLDRQSICEAIIAGNKQAFKGAVAKKDGLEEGPSL</sequence>
<proteinExistence type="predicted"/>
<comment type="caution">
    <text evidence="1">The sequence shown here is derived from an EMBL/GenBank/DDBJ whole genome shotgun (WGS) entry which is preliminary data.</text>
</comment>
<dbReference type="Proteomes" id="UP000035068">
    <property type="component" value="Unassembled WGS sequence"/>
</dbReference>
<evidence type="ECO:0000313" key="1">
    <source>
        <dbReference type="EMBL" id="KIH77534.1"/>
    </source>
</evidence>
<reference evidence="1 2" key="1">
    <citation type="submission" date="2014-12" db="EMBL/GenBank/DDBJ databases">
        <title>Genomes of Geoalkalibacter ferrihydriticus and Geoalkalibacter subterraneus, two haloalkaliphilic metal-reducing members of the Geobacteraceae.</title>
        <authorList>
            <person name="Badalamenti J.P."/>
            <person name="Torres C.I."/>
            <person name="Krajmalnik-Brown R."/>
            <person name="Bond D.R."/>
        </authorList>
    </citation>
    <scope>NUCLEOTIDE SEQUENCE [LARGE SCALE GENOMIC DNA]</scope>
    <source>
        <strain evidence="1 2">DSM 17813</strain>
    </source>
</reference>